<reference evidence="2 3" key="1">
    <citation type="submission" date="2016-06" db="EMBL/GenBank/DDBJ databases">
        <authorList>
            <person name="Kjaerup R.B."/>
            <person name="Dalgaard T.S."/>
            <person name="Juul-Madsen H.R."/>
        </authorList>
    </citation>
    <scope>NUCLEOTIDE SEQUENCE [LARGE SCALE GENOMIC DNA]</scope>
    <source>
        <strain evidence="2 3">373-A1</strain>
    </source>
</reference>
<proteinExistence type="predicted"/>
<dbReference type="PANTHER" id="PTHR43798">
    <property type="entry name" value="MONOACYLGLYCEROL LIPASE"/>
    <property type="match status" value="1"/>
</dbReference>
<comment type="caution">
    <text evidence="2">The sequence shown here is derived from an EMBL/GenBank/DDBJ whole genome shotgun (WGS) entry which is preliminary data.</text>
</comment>
<dbReference type="AlphaFoldDB" id="A0A174UUH5"/>
<dbReference type="EMBL" id="MAPZ01000011">
    <property type="protein sequence ID" value="OBY11600.1"/>
    <property type="molecule type" value="Genomic_DNA"/>
</dbReference>
<sequence>MIILLYILLVFVILLIIGLICEELLSFLENKNLKAPGDMIKLNTGNTHIFSKGNGNNTVVFTSGHGVTSPYCDYYKLQENVSKFSKTALFERYGYGFSDNVEYDANIDAIVENLRQSLKASGHTPPYVIVAHSMAGLEALRFAQLYPNEVKGIVMIDALNPWFIEHKKKTSIISIRLLQILKYTGILRLLTLTPYFKNKLQINNMADEVNRIKKALFTRNFWNEDMINELKNLSSNCTKVLDKSQSIGDIPLIILTAENEKNFSKEEKAAWVNTQKDLITWSSRSKQVFVKGADHFIHHTHQDVVLIAIKEILED</sequence>
<name>A0A174UUH5_9CLOT</name>
<dbReference type="eggNOG" id="COG0596">
    <property type="taxonomic scope" value="Bacteria"/>
</dbReference>
<organism evidence="2 3">
    <name type="scientific">Clostridium paraputrificum</name>
    <dbReference type="NCBI Taxonomy" id="29363"/>
    <lineage>
        <taxon>Bacteria</taxon>
        <taxon>Bacillati</taxon>
        <taxon>Bacillota</taxon>
        <taxon>Clostridia</taxon>
        <taxon>Eubacteriales</taxon>
        <taxon>Clostridiaceae</taxon>
        <taxon>Clostridium</taxon>
    </lineage>
</organism>
<dbReference type="Gene3D" id="3.40.50.1820">
    <property type="entry name" value="alpha/beta hydrolase"/>
    <property type="match status" value="1"/>
</dbReference>
<accession>A0A174UUH5</accession>
<dbReference type="RefSeq" id="WP_027097121.1">
    <property type="nucleotide sequence ID" value="NZ_CABHIH010000002.1"/>
</dbReference>
<evidence type="ECO:0000259" key="1">
    <source>
        <dbReference type="Pfam" id="PF00561"/>
    </source>
</evidence>
<dbReference type="Proteomes" id="UP000092714">
    <property type="component" value="Unassembled WGS sequence"/>
</dbReference>
<evidence type="ECO:0000313" key="3">
    <source>
        <dbReference type="Proteomes" id="UP000092714"/>
    </source>
</evidence>
<dbReference type="Pfam" id="PF00561">
    <property type="entry name" value="Abhydrolase_1"/>
    <property type="match status" value="1"/>
</dbReference>
<dbReference type="InterPro" id="IPR029058">
    <property type="entry name" value="AB_hydrolase_fold"/>
</dbReference>
<dbReference type="GeneID" id="42774955"/>
<evidence type="ECO:0000313" key="2">
    <source>
        <dbReference type="EMBL" id="OBY11600.1"/>
    </source>
</evidence>
<dbReference type="InterPro" id="IPR000073">
    <property type="entry name" value="AB_hydrolase_1"/>
</dbReference>
<dbReference type="InterPro" id="IPR050266">
    <property type="entry name" value="AB_hydrolase_sf"/>
</dbReference>
<protein>
    <recommendedName>
        <fullName evidence="1">AB hydrolase-1 domain-containing protein</fullName>
    </recommendedName>
</protein>
<dbReference type="OrthoDB" id="1817159at2"/>
<gene>
    <name evidence="2" type="ORF">CP373A1_04210</name>
</gene>
<keyword evidence="3" id="KW-1185">Reference proteome</keyword>
<feature type="domain" description="AB hydrolase-1" evidence="1">
    <location>
        <begin position="86"/>
        <end position="171"/>
    </location>
</feature>
<dbReference type="SUPFAM" id="SSF53474">
    <property type="entry name" value="alpha/beta-Hydrolases"/>
    <property type="match status" value="1"/>
</dbReference>